<evidence type="ECO:0000313" key="2">
    <source>
        <dbReference type="EMBL" id="ABC63518.1"/>
    </source>
</evidence>
<evidence type="ECO:0000256" key="1">
    <source>
        <dbReference type="SAM" id="MobiDB-lite"/>
    </source>
</evidence>
<name>Q2N9X3_ERYLH</name>
<protein>
    <recommendedName>
        <fullName evidence="4">Tetratricopeptide repeat protein</fullName>
    </recommendedName>
</protein>
<sequence length="249" mass="26644">MGEQPQRGPVEAARETPIVVTAEREEDRISEQTGSRIPGKPLFTNENIRSATGIAPLTPGSGMSPLGGQSRIHKKRIATCVADNDAIGEQASCILARAQEDIAAGEVGLGADSYRYLASSDRFSAEERLAGGNKLYELGEARSDDGLREEALIRLLETDAMPANEARSARRTLVAMALTRKDTTLAIERLEDIVANDRGDARSLANLAILLRQEGREGALQRMAEAIAATEATGGTAPKGWTDFVKQEG</sequence>
<proteinExistence type="predicted"/>
<evidence type="ECO:0000313" key="3">
    <source>
        <dbReference type="Proteomes" id="UP000008808"/>
    </source>
</evidence>
<feature type="region of interest" description="Disordered" evidence="1">
    <location>
        <begin position="1"/>
        <end position="44"/>
    </location>
</feature>
<dbReference type="AlphaFoldDB" id="Q2N9X3"/>
<reference evidence="3" key="1">
    <citation type="journal article" date="2009" name="J. Bacteriol.">
        <title>Complete genome sequence of Erythrobacter litoralis HTCC2594.</title>
        <authorList>
            <person name="Oh H.M."/>
            <person name="Giovannoni S.J."/>
            <person name="Ferriera S."/>
            <person name="Johnson J."/>
            <person name="Cho J.C."/>
        </authorList>
    </citation>
    <scope>NUCLEOTIDE SEQUENCE [LARGE SCALE GENOMIC DNA]</scope>
    <source>
        <strain evidence="3">HTCC2594</strain>
    </source>
</reference>
<dbReference type="STRING" id="314225.ELI_07130"/>
<dbReference type="EMBL" id="CP000157">
    <property type="protein sequence ID" value="ABC63518.1"/>
    <property type="molecule type" value="Genomic_DNA"/>
</dbReference>
<dbReference type="Proteomes" id="UP000008808">
    <property type="component" value="Chromosome"/>
</dbReference>
<dbReference type="KEGG" id="eli:ELI_07130"/>
<keyword evidence="3" id="KW-1185">Reference proteome</keyword>
<accession>Q2N9X3</accession>
<evidence type="ECO:0008006" key="4">
    <source>
        <dbReference type="Google" id="ProtNLM"/>
    </source>
</evidence>
<gene>
    <name evidence="2" type="ordered locus">ELI_07130</name>
</gene>
<dbReference type="HOGENOM" id="CLU_1114461_0_0_5"/>
<organism evidence="2 3">
    <name type="scientific">Erythrobacter litoralis (strain HTCC2594)</name>
    <dbReference type="NCBI Taxonomy" id="314225"/>
    <lineage>
        <taxon>Bacteria</taxon>
        <taxon>Pseudomonadati</taxon>
        <taxon>Pseudomonadota</taxon>
        <taxon>Alphaproteobacteria</taxon>
        <taxon>Sphingomonadales</taxon>
        <taxon>Erythrobacteraceae</taxon>
        <taxon>Erythrobacter/Porphyrobacter group</taxon>
        <taxon>Erythrobacter</taxon>
    </lineage>
</organism>